<protein>
    <submittedName>
        <fullName evidence="1">Uncharacterized protein</fullName>
    </submittedName>
</protein>
<reference evidence="1 2" key="1">
    <citation type="submission" date="2019-06" db="EMBL/GenBank/DDBJ databases">
        <title>Discovery of a novel chromosome fission-fusion reversal in muntjac.</title>
        <authorList>
            <person name="Mudd A.B."/>
            <person name="Bredeson J.V."/>
            <person name="Baum R."/>
            <person name="Hockemeyer D."/>
            <person name="Rokhsar D.S."/>
        </authorList>
    </citation>
    <scope>NUCLEOTIDE SEQUENCE [LARGE SCALE GENOMIC DNA]</scope>
    <source>
        <strain evidence="1">UCam_UCB_Mr</strain>
        <tissue evidence="1">Fibroblast cell line</tissue>
    </source>
</reference>
<accession>A0A5N3XQ85</accession>
<evidence type="ECO:0000313" key="2">
    <source>
        <dbReference type="Proteomes" id="UP000326062"/>
    </source>
</evidence>
<sequence length="41" mass="4970">MKFFSYILVYRRFLLVVFTLLILLPLPLILRSKILFPLVFL</sequence>
<dbReference type="Proteomes" id="UP000326062">
    <property type="component" value="Chromosome 6"/>
</dbReference>
<dbReference type="EMBL" id="VCEB01000006">
    <property type="protein sequence ID" value="KAB0375979.1"/>
    <property type="molecule type" value="Genomic_DNA"/>
</dbReference>
<dbReference type="AlphaFoldDB" id="A0A5N3XQ85"/>
<proteinExistence type="predicted"/>
<evidence type="ECO:0000313" key="1">
    <source>
        <dbReference type="EMBL" id="KAB0375979.1"/>
    </source>
</evidence>
<name>A0A5N3XQ85_MUNRE</name>
<gene>
    <name evidence="1" type="ORF">FD755_012622</name>
</gene>
<organism evidence="1 2">
    <name type="scientific">Muntiacus reevesi</name>
    <name type="common">Reeves' muntjac</name>
    <name type="synonym">Cervus reevesi</name>
    <dbReference type="NCBI Taxonomy" id="9886"/>
    <lineage>
        <taxon>Eukaryota</taxon>
        <taxon>Metazoa</taxon>
        <taxon>Chordata</taxon>
        <taxon>Craniata</taxon>
        <taxon>Vertebrata</taxon>
        <taxon>Euteleostomi</taxon>
        <taxon>Mammalia</taxon>
        <taxon>Eutheria</taxon>
        <taxon>Laurasiatheria</taxon>
        <taxon>Artiodactyla</taxon>
        <taxon>Ruminantia</taxon>
        <taxon>Pecora</taxon>
        <taxon>Cervidae</taxon>
        <taxon>Muntiacinae</taxon>
        <taxon>Muntiacus</taxon>
    </lineage>
</organism>
<keyword evidence="2" id="KW-1185">Reference proteome</keyword>
<comment type="caution">
    <text evidence="1">The sequence shown here is derived from an EMBL/GenBank/DDBJ whole genome shotgun (WGS) entry which is preliminary data.</text>
</comment>